<dbReference type="RefSeq" id="WP_340363791.1">
    <property type="nucleotide sequence ID" value="NZ_JBBKZV010000005.1"/>
</dbReference>
<keyword evidence="1" id="KW-0472">Membrane</keyword>
<comment type="caution">
    <text evidence="2">The sequence shown here is derived from an EMBL/GenBank/DDBJ whole genome shotgun (WGS) entry which is preliminary data.</text>
</comment>
<evidence type="ECO:0000256" key="1">
    <source>
        <dbReference type="SAM" id="Phobius"/>
    </source>
</evidence>
<feature type="transmembrane region" description="Helical" evidence="1">
    <location>
        <begin position="118"/>
        <end position="142"/>
    </location>
</feature>
<dbReference type="EMBL" id="JBBKZV010000005">
    <property type="protein sequence ID" value="MEJ8822760.1"/>
    <property type="molecule type" value="Genomic_DNA"/>
</dbReference>
<keyword evidence="1" id="KW-0812">Transmembrane</keyword>
<feature type="transmembrane region" description="Helical" evidence="1">
    <location>
        <begin position="92"/>
        <end position="111"/>
    </location>
</feature>
<proteinExistence type="predicted"/>
<evidence type="ECO:0000313" key="3">
    <source>
        <dbReference type="Proteomes" id="UP001363010"/>
    </source>
</evidence>
<feature type="transmembrane region" description="Helical" evidence="1">
    <location>
        <begin position="57"/>
        <end position="80"/>
    </location>
</feature>
<dbReference type="Pfam" id="PF11086">
    <property type="entry name" value="DUF2878"/>
    <property type="match status" value="1"/>
</dbReference>
<accession>A0ABU8VY63</accession>
<dbReference type="Proteomes" id="UP001363010">
    <property type="component" value="Unassembled WGS sequence"/>
</dbReference>
<keyword evidence="3" id="KW-1185">Reference proteome</keyword>
<sequence>MTMRPLTLRLANFVVFQTAWFAAVLGAAHGMPLWGTACVLGAIAWHLVAARQPAREAMLVGIVCLLGFAIESVHATRGLVRYPSGQPDPHLAPYWMVALWGLLAIALNVTLRWLRGRWWLAAALGAAAGPASFASGVALGGAQFVDRAPALAALALSWAFALPAVVWLSIRFDGFDGFGGFGGYGGYGGFDGGSGGRHAG</sequence>
<protein>
    <submittedName>
        <fullName evidence="2">DUF2878 domain-containing protein</fullName>
    </submittedName>
</protein>
<evidence type="ECO:0000313" key="2">
    <source>
        <dbReference type="EMBL" id="MEJ8822760.1"/>
    </source>
</evidence>
<feature type="transmembrane region" description="Helical" evidence="1">
    <location>
        <begin position="31"/>
        <end position="50"/>
    </location>
</feature>
<organism evidence="2 3">
    <name type="scientific">Variovorax humicola</name>
    <dbReference type="NCBI Taxonomy" id="1769758"/>
    <lineage>
        <taxon>Bacteria</taxon>
        <taxon>Pseudomonadati</taxon>
        <taxon>Pseudomonadota</taxon>
        <taxon>Betaproteobacteria</taxon>
        <taxon>Burkholderiales</taxon>
        <taxon>Comamonadaceae</taxon>
        <taxon>Variovorax</taxon>
    </lineage>
</organism>
<reference evidence="2 3" key="1">
    <citation type="submission" date="2024-03" db="EMBL/GenBank/DDBJ databases">
        <title>Novel species of the genus Variovorax.</title>
        <authorList>
            <person name="Liu Q."/>
            <person name="Xin Y.-H."/>
        </authorList>
    </citation>
    <scope>NUCLEOTIDE SEQUENCE [LARGE SCALE GENOMIC DNA]</scope>
    <source>
        <strain evidence="2 3">KACC 18501</strain>
    </source>
</reference>
<dbReference type="InterPro" id="IPR021306">
    <property type="entry name" value="DUF2878"/>
</dbReference>
<feature type="transmembrane region" description="Helical" evidence="1">
    <location>
        <begin position="148"/>
        <end position="170"/>
    </location>
</feature>
<gene>
    <name evidence="2" type="ORF">WKW80_12075</name>
</gene>
<keyword evidence="1" id="KW-1133">Transmembrane helix</keyword>
<name>A0ABU8VY63_9BURK</name>